<comment type="caution">
    <text evidence="12">The sequence shown here is derived from an EMBL/GenBank/DDBJ whole genome shotgun (WGS) entry which is preliminary data.</text>
</comment>
<feature type="domain" description="GATA-type" evidence="11">
    <location>
        <begin position="205"/>
        <end position="241"/>
    </location>
</feature>
<evidence type="ECO:0000256" key="5">
    <source>
        <dbReference type="ARBA" id="ARBA00022833"/>
    </source>
</evidence>
<dbReference type="EMBL" id="JBBNAG010000001">
    <property type="protein sequence ID" value="KAK9165373.1"/>
    <property type="molecule type" value="Genomic_DNA"/>
</dbReference>
<keyword evidence="3" id="KW-0479">Metal-binding</keyword>
<keyword evidence="7 8" id="KW-0539">Nucleus</keyword>
<keyword evidence="5" id="KW-0862">Zinc</keyword>
<dbReference type="PROSITE" id="PS00344">
    <property type="entry name" value="GATA_ZN_FINGER_1"/>
    <property type="match status" value="1"/>
</dbReference>
<organism evidence="12 13">
    <name type="scientific">Stephania cephalantha</name>
    <dbReference type="NCBI Taxonomy" id="152367"/>
    <lineage>
        <taxon>Eukaryota</taxon>
        <taxon>Viridiplantae</taxon>
        <taxon>Streptophyta</taxon>
        <taxon>Embryophyta</taxon>
        <taxon>Tracheophyta</taxon>
        <taxon>Spermatophyta</taxon>
        <taxon>Magnoliopsida</taxon>
        <taxon>Ranunculales</taxon>
        <taxon>Menispermaceae</taxon>
        <taxon>Menispermoideae</taxon>
        <taxon>Cissampelideae</taxon>
        <taxon>Stephania</taxon>
    </lineage>
</organism>
<keyword evidence="13" id="KW-1185">Reference proteome</keyword>
<dbReference type="InterPro" id="IPR051140">
    <property type="entry name" value="GATA_TF"/>
</dbReference>
<protein>
    <recommendedName>
        <fullName evidence="8">GATA transcription factor</fullName>
    </recommendedName>
</protein>
<evidence type="ECO:0000256" key="6">
    <source>
        <dbReference type="ARBA" id="ARBA00023159"/>
    </source>
</evidence>
<dbReference type="InterPro" id="IPR016679">
    <property type="entry name" value="TF_GATA_pln"/>
</dbReference>
<evidence type="ECO:0000256" key="3">
    <source>
        <dbReference type="ARBA" id="ARBA00022723"/>
    </source>
</evidence>
<feature type="compositionally biased region" description="Low complexity" evidence="10">
    <location>
        <begin position="134"/>
        <end position="172"/>
    </location>
</feature>
<dbReference type="GO" id="GO:0005634">
    <property type="term" value="C:nucleus"/>
    <property type="evidence" value="ECO:0007669"/>
    <property type="project" value="UniProtKB-SubCell"/>
</dbReference>
<dbReference type="GO" id="GO:0008270">
    <property type="term" value="F:zinc ion binding"/>
    <property type="evidence" value="ECO:0007669"/>
    <property type="project" value="UniProtKB-KW"/>
</dbReference>
<comment type="subcellular location">
    <subcellularLocation>
        <location evidence="1 8">Nucleus</location>
    </subcellularLocation>
</comment>
<dbReference type="SMART" id="SM00401">
    <property type="entry name" value="ZnF_GATA"/>
    <property type="match status" value="1"/>
</dbReference>
<reference evidence="12 13" key="1">
    <citation type="submission" date="2024-01" db="EMBL/GenBank/DDBJ databases">
        <title>Genome assemblies of Stephania.</title>
        <authorList>
            <person name="Yang L."/>
        </authorList>
    </citation>
    <scope>NUCLEOTIDE SEQUENCE [LARGE SCALE GENOMIC DNA]</scope>
    <source>
        <strain evidence="12">JXDWG</strain>
        <tissue evidence="12">Leaf</tissue>
    </source>
</reference>
<dbReference type="CDD" id="cd00202">
    <property type="entry name" value="ZnF_GATA"/>
    <property type="match status" value="1"/>
</dbReference>
<sequence>MILCSTEQTHYSGHSSDQIRTVDHADGITVETERSKDETCRAARLPMRVSITKKEAREESVLAVPADDLEDLEWLSHFCEDSFSEFSLQHVTDDKKPQISHHPNRAEPPVSFNRPLTKSKRSKRSRATISRVWSVGSLPTTATTTTTPPTELSSLSSCSSSSPTSSSSNSCVTGSQAVVDLVRAAGKGKAAGPGRRQKRKLGGVEAPQRRCSHCGVVKTPQWRTGPNGAKTLCNACGVRFKSGRLLPEYRPACSPTFSSAVHSNNHRKVLEMRRKKEMVLLGPGPGPVQSF</sequence>
<comment type="function">
    <text evidence="8">Transcriptional activator that specifically binds 5'-GATA-3' or 5'-GAT-3' motifs within gene promoters.</text>
</comment>
<feature type="compositionally biased region" description="Basic residues" evidence="10">
    <location>
        <begin position="117"/>
        <end position="126"/>
    </location>
</feature>
<dbReference type="AlphaFoldDB" id="A0AAP0L6D5"/>
<keyword evidence="4 9" id="KW-0863">Zinc-finger</keyword>
<name>A0AAP0L6D5_9MAGN</name>
<dbReference type="PROSITE" id="PS50114">
    <property type="entry name" value="GATA_ZN_FINGER_2"/>
    <property type="match status" value="1"/>
</dbReference>
<keyword evidence="6 8" id="KW-0010">Activator</keyword>
<feature type="region of interest" description="Disordered" evidence="10">
    <location>
        <begin position="94"/>
        <end position="172"/>
    </location>
</feature>
<gene>
    <name evidence="12" type="ORF">Scep_000564</name>
</gene>
<dbReference type="PANTHER" id="PTHR45658:SF41">
    <property type="entry name" value="GATA TRANSCRIPTION FACTOR 3"/>
    <property type="match status" value="1"/>
</dbReference>
<dbReference type="PANTHER" id="PTHR45658">
    <property type="entry name" value="GATA TRANSCRIPTION FACTOR"/>
    <property type="match status" value="1"/>
</dbReference>
<evidence type="ECO:0000256" key="2">
    <source>
        <dbReference type="ARBA" id="ARBA00005694"/>
    </source>
</evidence>
<keyword evidence="8" id="KW-0804">Transcription</keyword>
<evidence type="ECO:0000256" key="10">
    <source>
        <dbReference type="SAM" id="MobiDB-lite"/>
    </source>
</evidence>
<evidence type="ECO:0000256" key="9">
    <source>
        <dbReference type="PROSITE-ProRule" id="PRU00094"/>
    </source>
</evidence>
<evidence type="ECO:0000313" key="12">
    <source>
        <dbReference type="EMBL" id="KAK9165373.1"/>
    </source>
</evidence>
<keyword evidence="8" id="KW-0805">Transcription regulation</keyword>
<dbReference type="Gene3D" id="3.30.50.10">
    <property type="entry name" value="Erythroid Transcription Factor GATA-1, subunit A"/>
    <property type="match status" value="1"/>
</dbReference>
<dbReference type="Pfam" id="PF00320">
    <property type="entry name" value="GATA"/>
    <property type="match status" value="1"/>
</dbReference>
<evidence type="ECO:0000256" key="1">
    <source>
        <dbReference type="ARBA" id="ARBA00004123"/>
    </source>
</evidence>
<proteinExistence type="inferred from homology"/>
<accession>A0AAP0L6D5</accession>
<dbReference type="InterPro" id="IPR000679">
    <property type="entry name" value="Znf_GATA"/>
</dbReference>
<evidence type="ECO:0000256" key="7">
    <source>
        <dbReference type="ARBA" id="ARBA00023242"/>
    </source>
</evidence>
<dbReference type="PIRSF" id="PIRSF016992">
    <property type="entry name" value="TF_GATA_plant"/>
    <property type="match status" value="1"/>
</dbReference>
<dbReference type="SUPFAM" id="SSF57716">
    <property type="entry name" value="Glucocorticoid receptor-like (DNA-binding domain)"/>
    <property type="match status" value="1"/>
</dbReference>
<dbReference type="Proteomes" id="UP001419268">
    <property type="component" value="Unassembled WGS sequence"/>
</dbReference>
<comment type="similarity">
    <text evidence="2 8">Belongs to the type IV zinc-finger family. Class A subfamily.</text>
</comment>
<dbReference type="GO" id="GO:0045893">
    <property type="term" value="P:positive regulation of DNA-templated transcription"/>
    <property type="evidence" value="ECO:0007669"/>
    <property type="project" value="InterPro"/>
</dbReference>
<dbReference type="GO" id="GO:0043565">
    <property type="term" value="F:sequence-specific DNA binding"/>
    <property type="evidence" value="ECO:0007669"/>
    <property type="project" value="InterPro"/>
</dbReference>
<evidence type="ECO:0000259" key="11">
    <source>
        <dbReference type="PROSITE" id="PS50114"/>
    </source>
</evidence>
<dbReference type="FunFam" id="3.30.50.10:FF:000018">
    <property type="entry name" value="GATA transcription factor"/>
    <property type="match status" value="1"/>
</dbReference>
<keyword evidence="8" id="KW-0238">DNA-binding</keyword>
<dbReference type="GO" id="GO:0030154">
    <property type="term" value="P:cell differentiation"/>
    <property type="evidence" value="ECO:0007669"/>
    <property type="project" value="TreeGrafter"/>
</dbReference>
<dbReference type="InterPro" id="IPR013088">
    <property type="entry name" value="Znf_NHR/GATA"/>
</dbReference>
<evidence type="ECO:0000256" key="4">
    <source>
        <dbReference type="ARBA" id="ARBA00022771"/>
    </source>
</evidence>
<evidence type="ECO:0000256" key="8">
    <source>
        <dbReference type="PIRNR" id="PIRNR016992"/>
    </source>
</evidence>
<evidence type="ECO:0000313" key="13">
    <source>
        <dbReference type="Proteomes" id="UP001419268"/>
    </source>
</evidence>